<proteinExistence type="predicted"/>
<accession>A0A6M8B1U3</accession>
<dbReference type="EMBL" id="CP053661">
    <property type="protein sequence ID" value="QKD80989.1"/>
    <property type="molecule type" value="Genomic_DNA"/>
</dbReference>
<reference evidence="1 2" key="1">
    <citation type="submission" date="2020-05" db="EMBL/GenBank/DDBJ databases">
        <title>Complete genome sequence of of a novel Thermoleptolyngbya strain isolated from hot springs of Ganzi, Sichuan China.</title>
        <authorList>
            <person name="Tang J."/>
            <person name="Daroch M."/>
            <person name="Li L."/>
            <person name="Waleron K."/>
            <person name="Waleron M."/>
            <person name="Waleron M."/>
        </authorList>
    </citation>
    <scope>NUCLEOTIDE SEQUENCE [LARGE SCALE GENOMIC DNA]</scope>
    <source>
        <strain evidence="1 2">PKUAC-SCTA183</strain>
    </source>
</reference>
<dbReference type="RefSeq" id="WP_172353412.1">
    <property type="nucleotide sequence ID" value="NZ_CP053661.1"/>
</dbReference>
<protein>
    <submittedName>
        <fullName evidence="1">Uncharacterized protein</fullName>
    </submittedName>
</protein>
<organism evidence="1 2">
    <name type="scientific">Thermoleptolyngbya sichuanensis A183</name>
    <dbReference type="NCBI Taxonomy" id="2737172"/>
    <lineage>
        <taxon>Bacteria</taxon>
        <taxon>Bacillati</taxon>
        <taxon>Cyanobacteriota</taxon>
        <taxon>Cyanophyceae</taxon>
        <taxon>Oculatellales</taxon>
        <taxon>Oculatellaceae</taxon>
        <taxon>Thermoleptolyngbya</taxon>
        <taxon>Thermoleptolyngbya sichuanensis</taxon>
    </lineage>
</organism>
<evidence type="ECO:0000313" key="2">
    <source>
        <dbReference type="Proteomes" id="UP000505210"/>
    </source>
</evidence>
<evidence type="ECO:0000313" key="1">
    <source>
        <dbReference type="EMBL" id="QKD80989.1"/>
    </source>
</evidence>
<sequence>MTSSSTSSNSLPNPSVSNDETIWESLKQAIASSSGFQRWQLERSDEQSAAEFAAGDPPVAGELSTLPLDQRVRRYLRETLETLAY</sequence>
<gene>
    <name evidence="1" type="ORF">HPC62_01320</name>
</gene>
<keyword evidence="2" id="KW-1185">Reference proteome</keyword>
<dbReference type="AlphaFoldDB" id="A0A6M8B1U3"/>
<dbReference type="KEGG" id="theu:HPC62_01320"/>
<name>A0A6M8B1U3_9CYAN</name>
<dbReference type="Proteomes" id="UP000505210">
    <property type="component" value="Chromosome"/>
</dbReference>